<dbReference type="KEGG" id="pog:Pogu_2173"/>
<reference evidence="2 3" key="1">
    <citation type="journal article" date="2012" name="Stand. Genomic Sci.">
        <title>Complete genome sequence of Pyrobaculum oguniense.</title>
        <authorList>
            <person name="Bernick D.L."/>
            <person name="Karplus K."/>
            <person name="Lui L.M."/>
            <person name="Coker J.K."/>
            <person name="Murphy J.N."/>
            <person name="Chan P.P."/>
            <person name="Cozen A.E."/>
            <person name="Lowe T.M."/>
        </authorList>
    </citation>
    <scope>NUCLEOTIDE SEQUENCE [LARGE SCALE GENOMIC DNA]</scope>
    <source>
        <strain evidence="2 3">TE7</strain>
    </source>
</reference>
<organism evidence="2 3">
    <name type="scientific">Pyrobaculum oguniense (strain DSM 13380 / JCM 10595 / TE7)</name>
    <dbReference type="NCBI Taxonomy" id="698757"/>
    <lineage>
        <taxon>Archaea</taxon>
        <taxon>Thermoproteota</taxon>
        <taxon>Thermoprotei</taxon>
        <taxon>Thermoproteales</taxon>
        <taxon>Thermoproteaceae</taxon>
        <taxon>Pyrobaculum</taxon>
    </lineage>
</organism>
<gene>
    <name evidence="2" type="ordered locus">Pogu_2173</name>
</gene>
<keyword evidence="1" id="KW-0812">Transmembrane</keyword>
<sequence>MSVGGVGNRVLKAVKHKIITGAVLVLAAVVAIMMITPGSASPSSYYVSKDGRVAVYLAGSKSGNTTLVLEVVDERGDPLNFTAFLSGPTADKFEDIAVVKGRGRGKVAIGRYVAEAAKLARKLGYKPEEVRFGVVAFVTAVERAGNETYLLTDIVSIPIGPGEAVGKEVVAKIKFKPKFKTKLNATPPNDTAATAAYLPMGEEATQNIKAQSSPPGIIDMGCTAPIGYVTCYRYRVAESYSATEGTPLLITYIDSHAGNYIENVDHVHYIYLSTQTATSISFEMSFAVFQRGVNSGDYSIEAIGPGFDILLGQDKQKTILDLKCGFKPYYPAACFAGPSIITPVFNTFSGDALLATGFVGDVRAVRYVLEQRWCVIFFPGAVFCGTWQPTSVEAWGVWLAGFWGGDTFLPYAEVEDHPRDGQGKLEYIYSTTLNLFAQGHADRISLPSITYWKYVITWKNMVETSQSTNYFAVAIPVGAIAKYVFRLNVPGIERLSAGVSVTTTTLDVYNYYAFVDLRAKYNVPWSPYYYELKNYFIRAAGKNYDVPVPVVDAYIPPRS</sequence>
<dbReference type="Proteomes" id="UP000009062">
    <property type="component" value="Chromosome"/>
</dbReference>
<proteinExistence type="predicted"/>
<name>H6QBC4_PYROT</name>
<dbReference type="EMBL" id="CP003316">
    <property type="protein sequence ID" value="AFA40200.1"/>
    <property type="molecule type" value="Genomic_DNA"/>
</dbReference>
<evidence type="ECO:0000256" key="1">
    <source>
        <dbReference type="SAM" id="Phobius"/>
    </source>
</evidence>
<protein>
    <submittedName>
        <fullName evidence="2">Uncharacterized protein</fullName>
    </submittedName>
</protein>
<dbReference type="HOGENOM" id="CLU_498425_0_0_2"/>
<keyword evidence="3" id="KW-1185">Reference proteome</keyword>
<evidence type="ECO:0000313" key="2">
    <source>
        <dbReference type="EMBL" id="AFA40200.1"/>
    </source>
</evidence>
<evidence type="ECO:0000313" key="3">
    <source>
        <dbReference type="Proteomes" id="UP000009062"/>
    </source>
</evidence>
<keyword evidence="1" id="KW-1133">Transmembrane helix</keyword>
<feature type="transmembrane region" description="Helical" evidence="1">
    <location>
        <begin position="18"/>
        <end position="36"/>
    </location>
</feature>
<keyword evidence="1" id="KW-0472">Membrane</keyword>
<dbReference type="AlphaFoldDB" id="H6QBC4"/>
<accession>H6QBC4</accession>
<dbReference type="eggNOG" id="arCOG08358">
    <property type="taxonomic scope" value="Archaea"/>
</dbReference>